<evidence type="ECO:0008006" key="3">
    <source>
        <dbReference type="Google" id="ProtNLM"/>
    </source>
</evidence>
<name>A0ABY6MKA2_9BACT</name>
<protein>
    <recommendedName>
        <fullName evidence="3">Outer membrane protein beta-barrel domain-containing protein</fullName>
    </recommendedName>
</protein>
<sequence length="189" mass="21191">MKTCIYSIIPKIIFVLILIFPVSLHCLAQSEAETFTARNALYLEFGGNSGRYAVNYGRIIHQKEKLKLNVSVGFSMWRHGTRRSNYWLPVVPMEISAFWGRSNHHLEIGAGVTSILEPSPTTDPVTSEIDDQIVYSAAVIFRVGYRYQKPEGGFFFRAGYTPYFNFAGKADGNPTFQAILGGASFGWSF</sequence>
<reference evidence="1" key="1">
    <citation type="submission" date="2022-10" db="EMBL/GenBank/DDBJ databases">
        <title>Algoriphagus sp. a novel bacteria isolate from halophytes salicornia europaea.</title>
        <authorList>
            <person name="Peng Y."/>
            <person name="Jiang L."/>
            <person name="Lee J."/>
        </authorList>
    </citation>
    <scope>NUCLEOTIDE SEQUENCE</scope>
    <source>
        <strain evidence="1">TR-M5</strain>
    </source>
</reference>
<gene>
    <name evidence="1" type="ORF">OM944_03280</name>
</gene>
<evidence type="ECO:0000313" key="2">
    <source>
        <dbReference type="Proteomes" id="UP001163156"/>
    </source>
</evidence>
<keyword evidence="2" id="KW-1185">Reference proteome</keyword>
<dbReference type="Proteomes" id="UP001163156">
    <property type="component" value="Chromosome"/>
</dbReference>
<accession>A0ABY6MKA2</accession>
<proteinExistence type="predicted"/>
<dbReference type="EMBL" id="CP110226">
    <property type="protein sequence ID" value="UZD23515.1"/>
    <property type="molecule type" value="Genomic_DNA"/>
</dbReference>
<evidence type="ECO:0000313" key="1">
    <source>
        <dbReference type="EMBL" id="UZD23515.1"/>
    </source>
</evidence>
<dbReference type="RefSeq" id="WP_264810058.1">
    <property type="nucleotide sequence ID" value="NZ_CP110226.1"/>
</dbReference>
<organism evidence="1 2">
    <name type="scientific">Algoriphagus halophytocola</name>
    <dbReference type="NCBI Taxonomy" id="2991499"/>
    <lineage>
        <taxon>Bacteria</taxon>
        <taxon>Pseudomonadati</taxon>
        <taxon>Bacteroidota</taxon>
        <taxon>Cytophagia</taxon>
        <taxon>Cytophagales</taxon>
        <taxon>Cyclobacteriaceae</taxon>
        <taxon>Algoriphagus</taxon>
    </lineage>
</organism>